<dbReference type="InterPro" id="IPR001845">
    <property type="entry name" value="HTH_ArsR_DNA-bd_dom"/>
</dbReference>
<dbReference type="GO" id="GO:0004792">
    <property type="term" value="F:thiosulfate-cyanide sulfurtransferase activity"/>
    <property type="evidence" value="ECO:0007669"/>
    <property type="project" value="InterPro"/>
</dbReference>
<proteinExistence type="predicted"/>
<accession>A0A9D1QG75</accession>
<dbReference type="GO" id="GO:0003700">
    <property type="term" value="F:DNA-binding transcription factor activity"/>
    <property type="evidence" value="ECO:0007669"/>
    <property type="project" value="InterPro"/>
</dbReference>
<dbReference type="CDD" id="cd00158">
    <property type="entry name" value="RHOD"/>
    <property type="match status" value="1"/>
</dbReference>
<dbReference type="InterPro" id="IPR036873">
    <property type="entry name" value="Rhodanese-like_dom_sf"/>
</dbReference>
<keyword evidence="3" id="KW-0804">Transcription</keyword>
<dbReference type="EMBL" id="DXHR01000003">
    <property type="protein sequence ID" value="HIW11964.1"/>
    <property type="molecule type" value="Genomic_DNA"/>
</dbReference>
<comment type="caution">
    <text evidence="6">The sequence shown here is derived from an EMBL/GenBank/DDBJ whole genome shotgun (WGS) entry which is preliminary data.</text>
</comment>
<reference evidence="6" key="1">
    <citation type="journal article" date="2021" name="PeerJ">
        <title>Extensive microbial diversity within the chicken gut microbiome revealed by metagenomics and culture.</title>
        <authorList>
            <person name="Gilroy R."/>
            <person name="Ravi A."/>
            <person name="Getino M."/>
            <person name="Pursley I."/>
            <person name="Horton D.L."/>
            <person name="Alikhan N.F."/>
            <person name="Baker D."/>
            <person name="Gharbi K."/>
            <person name="Hall N."/>
            <person name="Watson M."/>
            <person name="Adriaenssens E.M."/>
            <person name="Foster-Nyarko E."/>
            <person name="Jarju S."/>
            <person name="Secka A."/>
            <person name="Antonio M."/>
            <person name="Oren A."/>
            <person name="Chaudhuri R.R."/>
            <person name="La Ragione R."/>
            <person name="Hildebrand F."/>
            <person name="Pallen M.J."/>
        </authorList>
    </citation>
    <scope>NUCLEOTIDE SEQUENCE</scope>
    <source>
        <strain evidence="6">ChiHjej13B12-752</strain>
    </source>
</reference>
<dbReference type="InterPro" id="IPR011991">
    <property type="entry name" value="ArsR-like_HTH"/>
</dbReference>
<evidence type="ECO:0000259" key="5">
    <source>
        <dbReference type="PROSITE" id="PS50987"/>
    </source>
</evidence>
<dbReference type="SMART" id="SM00450">
    <property type="entry name" value="RHOD"/>
    <property type="match status" value="1"/>
</dbReference>
<reference evidence="6" key="2">
    <citation type="submission" date="2021-04" db="EMBL/GenBank/DDBJ databases">
        <authorList>
            <person name="Gilroy R."/>
        </authorList>
    </citation>
    <scope>NUCLEOTIDE SEQUENCE</scope>
    <source>
        <strain evidence="6">ChiHjej13B12-752</strain>
    </source>
</reference>
<dbReference type="Proteomes" id="UP000823989">
    <property type="component" value="Unassembled WGS sequence"/>
</dbReference>
<dbReference type="SMART" id="SM00418">
    <property type="entry name" value="HTH_ARSR"/>
    <property type="match status" value="1"/>
</dbReference>
<dbReference type="PROSITE" id="PS00380">
    <property type="entry name" value="RHODANESE_1"/>
    <property type="match status" value="1"/>
</dbReference>
<dbReference type="Pfam" id="PF01022">
    <property type="entry name" value="HTH_5"/>
    <property type="match status" value="1"/>
</dbReference>
<dbReference type="CDD" id="cd00090">
    <property type="entry name" value="HTH_ARSR"/>
    <property type="match status" value="1"/>
</dbReference>
<dbReference type="Gene3D" id="3.40.250.10">
    <property type="entry name" value="Rhodanese-like domain"/>
    <property type="match status" value="1"/>
</dbReference>
<dbReference type="PROSITE" id="PS50206">
    <property type="entry name" value="RHODANESE_3"/>
    <property type="match status" value="1"/>
</dbReference>
<evidence type="ECO:0000256" key="1">
    <source>
        <dbReference type="ARBA" id="ARBA00023015"/>
    </source>
</evidence>
<keyword evidence="1" id="KW-0805">Transcription regulation</keyword>
<dbReference type="GO" id="GO:0003677">
    <property type="term" value="F:DNA binding"/>
    <property type="evidence" value="ECO:0007669"/>
    <property type="project" value="UniProtKB-KW"/>
</dbReference>
<dbReference type="InterPro" id="IPR001307">
    <property type="entry name" value="Thiosulphate_STrfase_CS"/>
</dbReference>
<evidence type="ECO:0000259" key="4">
    <source>
        <dbReference type="PROSITE" id="PS50206"/>
    </source>
</evidence>
<sequence>MDERNLKDLLYQEFARIGKSLSSPKRLEILDLLGQGPKSVENLAKSTAMSIANVSQHLKTLHNSRLVSYRKEGNYVIYDIADESIADFINSLHRLSEKQYIQIQKIKKDFLDADADMDEVSFTELNDRMSKGEVLLLDVRPGEEYENAHIPGAISIPVEELEDKLSSLPSDLDVVAYCRGPYCLMSVKAVEILKSKGINAHRFEKSVQDWNEFQNQLNWKRGL</sequence>
<dbReference type="Gene3D" id="1.10.10.10">
    <property type="entry name" value="Winged helix-like DNA-binding domain superfamily/Winged helix DNA-binding domain"/>
    <property type="match status" value="1"/>
</dbReference>
<dbReference type="SUPFAM" id="SSF46785">
    <property type="entry name" value="Winged helix' DNA-binding domain"/>
    <property type="match status" value="1"/>
</dbReference>
<dbReference type="PANTHER" id="PTHR43132:SF8">
    <property type="entry name" value="HTH-TYPE TRANSCRIPTIONAL REGULATOR KMTR"/>
    <property type="match status" value="1"/>
</dbReference>
<dbReference type="AlphaFoldDB" id="A0A9D1QG75"/>
<evidence type="ECO:0000256" key="2">
    <source>
        <dbReference type="ARBA" id="ARBA00023125"/>
    </source>
</evidence>
<dbReference type="NCBIfam" id="NF033788">
    <property type="entry name" value="HTH_metalloreg"/>
    <property type="match status" value="1"/>
</dbReference>
<dbReference type="Pfam" id="PF00581">
    <property type="entry name" value="Rhodanese"/>
    <property type="match status" value="1"/>
</dbReference>
<dbReference type="InterPro" id="IPR001763">
    <property type="entry name" value="Rhodanese-like_dom"/>
</dbReference>
<name>A0A9D1QG75_9STAP</name>
<evidence type="ECO:0000313" key="7">
    <source>
        <dbReference type="Proteomes" id="UP000823989"/>
    </source>
</evidence>
<organism evidence="6 7">
    <name type="scientific">Candidatus Salinicoccus stercoripullorum</name>
    <dbReference type="NCBI Taxonomy" id="2838756"/>
    <lineage>
        <taxon>Bacteria</taxon>
        <taxon>Bacillati</taxon>
        <taxon>Bacillota</taxon>
        <taxon>Bacilli</taxon>
        <taxon>Bacillales</taxon>
        <taxon>Staphylococcaceae</taxon>
        <taxon>Salinicoccus</taxon>
    </lineage>
</organism>
<gene>
    <name evidence="6" type="ORF">H9891_02170</name>
</gene>
<dbReference type="SUPFAM" id="SSF52821">
    <property type="entry name" value="Rhodanese/Cell cycle control phosphatase"/>
    <property type="match status" value="1"/>
</dbReference>
<protein>
    <submittedName>
        <fullName evidence="6">Metalloregulator ArsR/SmtB family transcription factor</fullName>
    </submittedName>
</protein>
<feature type="domain" description="Rhodanese" evidence="4">
    <location>
        <begin position="130"/>
        <end position="219"/>
    </location>
</feature>
<dbReference type="InterPro" id="IPR036388">
    <property type="entry name" value="WH-like_DNA-bd_sf"/>
</dbReference>
<dbReference type="InterPro" id="IPR036390">
    <property type="entry name" value="WH_DNA-bd_sf"/>
</dbReference>
<feature type="domain" description="HTH arsR-type" evidence="5">
    <location>
        <begin position="6"/>
        <end position="100"/>
    </location>
</feature>
<dbReference type="PROSITE" id="PS50987">
    <property type="entry name" value="HTH_ARSR_2"/>
    <property type="match status" value="1"/>
</dbReference>
<dbReference type="InterPro" id="IPR051011">
    <property type="entry name" value="Metal_resp_trans_reg"/>
</dbReference>
<evidence type="ECO:0000256" key="3">
    <source>
        <dbReference type="ARBA" id="ARBA00023163"/>
    </source>
</evidence>
<dbReference type="PRINTS" id="PR00778">
    <property type="entry name" value="HTHARSR"/>
</dbReference>
<dbReference type="PANTHER" id="PTHR43132">
    <property type="entry name" value="ARSENICAL RESISTANCE OPERON REPRESSOR ARSR-RELATED"/>
    <property type="match status" value="1"/>
</dbReference>
<keyword evidence="2" id="KW-0238">DNA-binding</keyword>
<evidence type="ECO:0000313" key="6">
    <source>
        <dbReference type="EMBL" id="HIW11964.1"/>
    </source>
</evidence>